<comment type="caution">
    <text evidence="1">The sequence shown here is derived from an EMBL/GenBank/DDBJ whole genome shotgun (WGS) entry which is preliminary data.</text>
</comment>
<sequence>MMIPPSKELLIFYNQIHEWVDQVYPDQDKPSLSFKKDTPQSILDLFDSIKPKIGFDYQERKY</sequence>
<dbReference type="Proteomes" id="UP000028090">
    <property type="component" value="Unassembled WGS sequence"/>
</dbReference>
<name>A0A081Q6X7_STRMT</name>
<evidence type="ECO:0000313" key="2">
    <source>
        <dbReference type="Proteomes" id="UP000028090"/>
    </source>
</evidence>
<accession>A0A081Q6X7</accession>
<reference evidence="1 2" key="1">
    <citation type="submission" date="2014-05" db="EMBL/GenBank/DDBJ databases">
        <authorList>
            <person name="Daugherty S.C."/>
            <person name="Tallon L.J."/>
            <person name="Sadzewicz L."/>
            <person name="Kilian M."/>
            <person name="Tettelin H."/>
        </authorList>
    </citation>
    <scope>NUCLEOTIDE SEQUENCE [LARGE SCALE GENOMIC DNA]</scope>
    <source>
        <strain evidence="1 2">SK629</strain>
    </source>
</reference>
<proteinExistence type="predicted"/>
<gene>
    <name evidence="1" type="ORF">SK629_0105</name>
</gene>
<dbReference type="OrthoDB" id="2327284at2"/>
<protein>
    <submittedName>
        <fullName evidence="1">Uncharacterized protein</fullName>
    </submittedName>
</protein>
<evidence type="ECO:0000313" key="1">
    <source>
        <dbReference type="EMBL" id="KEQ38700.1"/>
    </source>
</evidence>
<organism evidence="1 2">
    <name type="scientific">Streptococcus mitis</name>
    <dbReference type="NCBI Taxonomy" id="28037"/>
    <lineage>
        <taxon>Bacteria</taxon>
        <taxon>Bacillati</taxon>
        <taxon>Bacillota</taxon>
        <taxon>Bacilli</taxon>
        <taxon>Lactobacillales</taxon>
        <taxon>Streptococcaceae</taxon>
        <taxon>Streptococcus</taxon>
        <taxon>Streptococcus mitis group</taxon>
    </lineage>
</organism>
<dbReference type="RefSeq" id="WP_080710145.1">
    <property type="nucleotide sequence ID" value="NZ_JPFU01000002.1"/>
</dbReference>
<dbReference type="PATRIC" id="fig|28037.95.peg.96"/>
<dbReference type="AlphaFoldDB" id="A0A081Q6X7"/>
<dbReference type="EMBL" id="JPFU01000002">
    <property type="protein sequence ID" value="KEQ38700.1"/>
    <property type="molecule type" value="Genomic_DNA"/>
</dbReference>